<evidence type="ECO:0000313" key="4">
    <source>
        <dbReference type="EMBL" id="QIE60507.1"/>
    </source>
</evidence>
<evidence type="ECO:0000313" key="5">
    <source>
        <dbReference type="Proteomes" id="UP000505306"/>
    </source>
</evidence>
<accession>A0A6G6GPP1</accession>
<feature type="signal peptide" evidence="2">
    <location>
        <begin position="1"/>
        <end position="18"/>
    </location>
</feature>
<evidence type="ECO:0000256" key="2">
    <source>
        <dbReference type="SAM" id="SignalP"/>
    </source>
</evidence>
<gene>
    <name evidence="4" type="ORF">G5B37_13315</name>
</gene>
<protein>
    <submittedName>
        <fullName evidence="4">T9SS type A sorting domain-containing protein</fullName>
    </submittedName>
</protein>
<evidence type="ECO:0000256" key="1">
    <source>
        <dbReference type="ARBA" id="ARBA00022729"/>
    </source>
</evidence>
<evidence type="ECO:0000259" key="3">
    <source>
        <dbReference type="Pfam" id="PF18962"/>
    </source>
</evidence>
<dbReference type="InterPro" id="IPR026444">
    <property type="entry name" value="Secre_tail"/>
</dbReference>
<feature type="chain" id="PRO_5026146890" evidence="2">
    <location>
        <begin position="19"/>
        <end position="271"/>
    </location>
</feature>
<keyword evidence="1 2" id="KW-0732">Signal</keyword>
<organism evidence="4 5">
    <name type="scientific">Rasiella rasia</name>
    <dbReference type="NCBI Taxonomy" id="2744027"/>
    <lineage>
        <taxon>Bacteria</taxon>
        <taxon>Pseudomonadati</taxon>
        <taxon>Bacteroidota</taxon>
        <taxon>Flavobacteriia</taxon>
        <taxon>Flavobacteriales</taxon>
        <taxon>Flavobacteriaceae</taxon>
        <taxon>Rasiella</taxon>
    </lineage>
</organism>
<keyword evidence="5" id="KW-1185">Reference proteome</keyword>
<proteinExistence type="predicted"/>
<name>A0A6G6GPP1_9FLAO</name>
<dbReference type="EMBL" id="CP049057">
    <property type="protein sequence ID" value="QIE60507.1"/>
    <property type="molecule type" value="Genomic_DNA"/>
</dbReference>
<reference evidence="4 5" key="1">
    <citation type="submission" date="2020-02" db="EMBL/GenBank/DDBJ databases">
        <title>Complete genome sequence of Flavobacteriaceae bacterium.</title>
        <authorList>
            <person name="Kim S.-J."/>
            <person name="Kim Y.-S."/>
            <person name="Kim K.-H."/>
        </authorList>
    </citation>
    <scope>NUCLEOTIDE SEQUENCE [LARGE SCALE GENOMIC DNA]</scope>
    <source>
        <strain evidence="4 5">RR4-40</strain>
    </source>
</reference>
<dbReference type="NCBIfam" id="TIGR04183">
    <property type="entry name" value="Por_Secre_tail"/>
    <property type="match status" value="1"/>
</dbReference>
<dbReference type="Pfam" id="PF18962">
    <property type="entry name" value="Por_Secre_tail"/>
    <property type="match status" value="1"/>
</dbReference>
<feature type="domain" description="Secretion system C-terminal sorting" evidence="3">
    <location>
        <begin position="202"/>
        <end position="269"/>
    </location>
</feature>
<dbReference type="RefSeq" id="WP_164680519.1">
    <property type="nucleotide sequence ID" value="NZ_CP049057.1"/>
</dbReference>
<dbReference type="KEGG" id="mgel:G5B37_13315"/>
<dbReference type="AlphaFoldDB" id="A0A6G6GPP1"/>
<dbReference type="Proteomes" id="UP000505306">
    <property type="component" value="Chromosome"/>
</dbReference>
<sequence length="271" mass="28104">MKKITLMLALAIGATTFAQTDLAYTDGSIDSGVLCDNAAPGAIDGSYSFVLGDFGVDASMDFLISEVRFYASALNNAPAAGLDAVVNVYTTDAPYPTGTLTLVESAIQNMAPGTEGTIYMVAMNAQVPGDSEVVVEVQFPDDGVTIAAIGTNETGTGISWVNGCGIAGPVDLADFLPNDWEIQATGDSVLGVNDNIADAVSIFPNPATDVINVRVPSNVTIEGVSVYDILGKDTGARLENGTINTSNFARGVYMLNVRTSAGSITEKIIKQ</sequence>